<sequence length="165" mass="18684">MALYMAEIVTIVRHKKFHNSFYVLFVLRAIPMPLAASMSFYALMFARMVNGLAITNLFPVVGAICTNWAPQKERGVFLAVLSGYIQLSVIISMPLTGFLADKFGWPSVFFAHSILGLTLSIWAPETIIIGQLEELLAMNCRTDLAIQYNNCPQFLEFQFKLLHFR</sequence>
<evidence type="ECO:0000313" key="4">
    <source>
        <dbReference type="Proteomes" id="UP000050741"/>
    </source>
</evidence>
<keyword evidence="2" id="KW-1133">Transmembrane helix</keyword>
<dbReference type="Gene3D" id="1.20.1250.20">
    <property type="entry name" value="MFS general substrate transporter like domains"/>
    <property type="match status" value="1"/>
</dbReference>
<protein>
    <submittedName>
        <fullName evidence="5">MFS domain-containing protein</fullName>
    </submittedName>
</protein>
<dbReference type="InterPro" id="IPR011701">
    <property type="entry name" value="MFS"/>
</dbReference>
<evidence type="ECO:0000259" key="3">
    <source>
        <dbReference type="PROSITE" id="PS50850"/>
    </source>
</evidence>
<reference evidence="4" key="1">
    <citation type="submission" date="2013-12" db="EMBL/GenBank/DDBJ databases">
        <authorList>
            <person name="Aslett M."/>
        </authorList>
    </citation>
    <scope>NUCLEOTIDE SEQUENCE [LARGE SCALE GENOMIC DNA]</scope>
    <source>
        <strain evidence="4">Lindley</strain>
    </source>
</reference>
<evidence type="ECO:0000313" key="5">
    <source>
        <dbReference type="WBParaSite" id="GPLIN_000767100"/>
    </source>
</evidence>
<dbReference type="PROSITE" id="PS50850">
    <property type="entry name" value="MFS"/>
    <property type="match status" value="1"/>
</dbReference>
<reference evidence="5" key="3">
    <citation type="submission" date="2016-06" db="UniProtKB">
        <authorList>
            <consortium name="WormBaseParasite"/>
        </authorList>
    </citation>
    <scope>IDENTIFICATION</scope>
</reference>
<dbReference type="Proteomes" id="UP000050741">
    <property type="component" value="Unassembled WGS sequence"/>
</dbReference>
<evidence type="ECO:0000256" key="2">
    <source>
        <dbReference type="SAM" id="Phobius"/>
    </source>
</evidence>
<dbReference type="InterPro" id="IPR020846">
    <property type="entry name" value="MFS_dom"/>
</dbReference>
<dbReference type="AlphaFoldDB" id="A0A183C477"/>
<keyword evidence="2" id="KW-0812">Transmembrane</keyword>
<feature type="transmembrane region" description="Helical" evidence="2">
    <location>
        <begin position="49"/>
        <end position="69"/>
    </location>
</feature>
<proteinExistence type="predicted"/>
<dbReference type="PANTHER" id="PTHR45757">
    <property type="entry name" value="PROTEIN CBG23364-RELATED"/>
    <property type="match status" value="1"/>
</dbReference>
<dbReference type="GO" id="GO:0022857">
    <property type="term" value="F:transmembrane transporter activity"/>
    <property type="evidence" value="ECO:0007669"/>
    <property type="project" value="InterPro"/>
</dbReference>
<feature type="transmembrane region" description="Helical" evidence="2">
    <location>
        <begin position="103"/>
        <end position="123"/>
    </location>
</feature>
<dbReference type="Pfam" id="PF07690">
    <property type="entry name" value="MFS_1"/>
    <property type="match status" value="1"/>
</dbReference>
<dbReference type="GO" id="GO:0016020">
    <property type="term" value="C:membrane"/>
    <property type="evidence" value="ECO:0007669"/>
    <property type="project" value="UniProtKB-SubCell"/>
</dbReference>
<accession>A0A183C477</accession>
<comment type="subcellular location">
    <subcellularLocation>
        <location evidence="1">Membrane</location>
        <topology evidence="1">Multi-pass membrane protein</topology>
    </subcellularLocation>
</comment>
<reference evidence="4" key="2">
    <citation type="submission" date="2014-05" db="EMBL/GenBank/DDBJ databases">
        <title>The genome and life-stage specific transcriptomes of Globodera pallida elucidate key aspects of plant parasitism by a cyst nematode.</title>
        <authorList>
            <person name="Cotton J.A."/>
            <person name="Lilley C.J."/>
            <person name="Jones L.M."/>
            <person name="Kikuchi T."/>
            <person name="Reid A.J."/>
            <person name="Thorpe P."/>
            <person name="Tsai I.J."/>
            <person name="Beasley H."/>
            <person name="Blok V."/>
            <person name="Cock P.J.A."/>
            <person name="Van den Akker S.E."/>
            <person name="Holroyd N."/>
            <person name="Hunt M."/>
            <person name="Mantelin S."/>
            <person name="Naghra H."/>
            <person name="Pain A."/>
            <person name="Palomares-Rius J.E."/>
            <person name="Zarowiecki M."/>
            <person name="Berriman M."/>
            <person name="Jones J.T."/>
            <person name="Urwin P.E."/>
        </authorList>
    </citation>
    <scope>NUCLEOTIDE SEQUENCE [LARGE SCALE GENOMIC DNA]</scope>
    <source>
        <strain evidence="4">Lindley</strain>
    </source>
</reference>
<keyword evidence="4" id="KW-1185">Reference proteome</keyword>
<name>A0A183C477_GLOPA</name>
<feature type="transmembrane region" description="Helical" evidence="2">
    <location>
        <begin position="21"/>
        <end position="43"/>
    </location>
</feature>
<dbReference type="InterPro" id="IPR036259">
    <property type="entry name" value="MFS_trans_sf"/>
</dbReference>
<dbReference type="WBParaSite" id="GPLIN_000767100">
    <property type="protein sequence ID" value="GPLIN_000767100"/>
    <property type="gene ID" value="GPLIN_000767100"/>
</dbReference>
<feature type="domain" description="Major facilitator superfamily (MFS) profile" evidence="3">
    <location>
        <begin position="1"/>
        <end position="165"/>
    </location>
</feature>
<feature type="transmembrane region" description="Helical" evidence="2">
    <location>
        <begin position="76"/>
        <end position="97"/>
    </location>
</feature>
<keyword evidence="2" id="KW-0472">Membrane</keyword>
<dbReference type="SUPFAM" id="SSF103473">
    <property type="entry name" value="MFS general substrate transporter"/>
    <property type="match status" value="1"/>
</dbReference>
<evidence type="ECO:0000256" key="1">
    <source>
        <dbReference type="ARBA" id="ARBA00004141"/>
    </source>
</evidence>
<organism evidence="4 5">
    <name type="scientific">Globodera pallida</name>
    <name type="common">Potato cyst nematode worm</name>
    <name type="synonym">Heterodera pallida</name>
    <dbReference type="NCBI Taxonomy" id="36090"/>
    <lineage>
        <taxon>Eukaryota</taxon>
        <taxon>Metazoa</taxon>
        <taxon>Ecdysozoa</taxon>
        <taxon>Nematoda</taxon>
        <taxon>Chromadorea</taxon>
        <taxon>Rhabditida</taxon>
        <taxon>Tylenchina</taxon>
        <taxon>Tylenchomorpha</taxon>
        <taxon>Tylenchoidea</taxon>
        <taxon>Heteroderidae</taxon>
        <taxon>Heteroderinae</taxon>
        <taxon>Globodera</taxon>
    </lineage>
</organism>